<dbReference type="EMBL" id="CP069103">
    <property type="protein sequence ID" value="QSS51061.1"/>
    <property type="molecule type" value="Genomic_DNA"/>
</dbReference>
<reference evidence="1" key="1">
    <citation type="submission" date="2021-01" db="EMBL/GenBank/DDBJ databases">
        <title>Chromosome-level genome assembly of a human fungal pathogen reveals clustering of transcriptionally co-regulated genes.</title>
        <authorList>
            <person name="Voorhies M."/>
            <person name="Cohen S."/>
            <person name="Shea T.P."/>
            <person name="Petrus S."/>
            <person name="Munoz J.F."/>
            <person name="Poplawski S."/>
            <person name="Goldman W.E."/>
            <person name="Michael T."/>
            <person name="Cuomo C.A."/>
            <person name="Sil A."/>
            <person name="Beyhan S."/>
        </authorList>
    </citation>
    <scope>NUCLEOTIDE SEQUENCE</scope>
    <source>
        <strain evidence="1">H88</strain>
    </source>
</reference>
<dbReference type="AlphaFoldDB" id="A0A8A1LBH9"/>
<accession>A0A8A1LBH9</accession>
<organism evidence="1 2">
    <name type="scientific">Ajellomyces capsulatus (strain H88)</name>
    <name type="common">Darling's disease fungus</name>
    <name type="synonym">Histoplasma capsulatum</name>
    <dbReference type="NCBI Taxonomy" id="544711"/>
    <lineage>
        <taxon>Eukaryota</taxon>
        <taxon>Fungi</taxon>
        <taxon>Dikarya</taxon>
        <taxon>Ascomycota</taxon>
        <taxon>Pezizomycotina</taxon>
        <taxon>Eurotiomycetes</taxon>
        <taxon>Eurotiomycetidae</taxon>
        <taxon>Onygenales</taxon>
        <taxon>Ajellomycetaceae</taxon>
        <taxon>Histoplasma</taxon>
    </lineage>
</organism>
<sequence length="96" mass="11425">MYIQNIALRIGFEHNIFAKNSYFLEEPSPFQRIALYFNELDLHMPLCDAFNNNIAMEGALPVILGPYPDECRISRIRRCWGCWHMQKLKRFTNAWD</sequence>
<dbReference type="VEuPathDB" id="FungiDB:I7I53_06286"/>
<gene>
    <name evidence="1" type="ORF">I7I53_06286</name>
</gene>
<evidence type="ECO:0000313" key="1">
    <source>
        <dbReference type="EMBL" id="QSS51061.1"/>
    </source>
</evidence>
<evidence type="ECO:0000313" key="2">
    <source>
        <dbReference type="Proteomes" id="UP000663419"/>
    </source>
</evidence>
<name>A0A8A1LBH9_AJEC8</name>
<protein>
    <submittedName>
        <fullName evidence="1">No significant blast hit, RV strand overlap</fullName>
    </submittedName>
</protein>
<proteinExistence type="predicted"/>
<dbReference type="Proteomes" id="UP000663419">
    <property type="component" value="Chromosome 2"/>
</dbReference>